<reference evidence="3" key="1">
    <citation type="journal article" date="2019" name="Int. J. Syst. Evol. Microbiol.">
        <title>The Global Catalogue of Microorganisms (GCM) 10K type strain sequencing project: providing services to taxonomists for standard genome sequencing and annotation.</title>
        <authorList>
            <consortium name="The Broad Institute Genomics Platform"/>
            <consortium name="The Broad Institute Genome Sequencing Center for Infectious Disease"/>
            <person name="Wu L."/>
            <person name="Ma J."/>
        </authorList>
    </citation>
    <scope>NUCLEOTIDE SEQUENCE [LARGE SCALE GENOMIC DNA]</scope>
    <source>
        <strain evidence="3">CGMCC 4.5581</strain>
    </source>
</reference>
<name>A0ABQ2FVS6_9ACTN</name>
<evidence type="ECO:0000313" key="3">
    <source>
        <dbReference type="Proteomes" id="UP000648663"/>
    </source>
</evidence>
<feature type="region of interest" description="Disordered" evidence="1">
    <location>
        <begin position="1"/>
        <end position="29"/>
    </location>
</feature>
<comment type="caution">
    <text evidence="2">The sequence shown here is derived from an EMBL/GenBank/DDBJ whole genome shotgun (WGS) entry which is preliminary data.</text>
</comment>
<accession>A0ABQ2FVS6</accession>
<evidence type="ECO:0000313" key="2">
    <source>
        <dbReference type="EMBL" id="GGL59337.1"/>
    </source>
</evidence>
<evidence type="ECO:0000256" key="1">
    <source>
        <dbReference type="SAM" id="MobiDB-lite"/>
    </source>
</evidence>
<keyword evidence="3" id="KW-1185">Reference proteome</keyword>
<gene>
    <name evidence="2" type="ORF">GCM10011589_14080</name>
</gene>
<dbReference type="Proteomes" id="UP000648663">
    <property type="component" value="Unassembled WGS sequence"/>
</dbReference>
<proteinExistence type="predicted"/>
<dbReference type="EMBL" id="BMMI01000002">
    <property type="protein sequence ID" value="GGL59337.1"/>
    <property type="molecule type" value="Genomic_DNA"/>
</dbReference>
<protein>
    <submittedName>
        <fullName evidence="2">Uncharacterized protein</fullName>
    </submittedName>
</protein>
<sequence>MALPGEVVDGGGTDAPAPTGDDGDRTTSGRLWGGHLLILPPGAGGLSPPPGRLLDVDNSPEAAFRRLQPLLVEVRDALLGGLTVSREIHAAHGWQPAADRHLDHQLVRREAMERLRPYAEHDDHPFGTQLELVDPGNENLGLPMSGLILRTPSEVLRVWHSDDGELPAADTQGLRDFYRQAPVAQQRLQLAIDGAPDLRRRDHLALLWADARTPGRAPELVRFDLVRPRDWAGRRVDVDWRVGLLDLLGRRAA</sequence>
<organism evidence="2 3">
    <name type="scientific">Modestobacter marinus</name>
    <dbReference type="NCBI Taxonomy" id="477641"/>
    <lineage>
        <taxon>Bacteria</taxon>
        <taxon>Bacillati</taxon>
        <taxon>Actinomycetota</taxon>
        <taxon>Actinomycetes</taxon>
        <taxon>Geodermatophilales</taxon>
        <taxon>Geodermatophilaceae</taxon>
        <taxon>Modestobacter</taxon>
    </lineage>
</organism>